<evidence type="ECO:0000259" key="3">
    <source>
        <dbReference type="PROSITE" id="PS50977"/>
    </source>
</evidence>
<comment type="caution">
    <text evidence="4">The sequence shown here is derived from an EMBL/GenBank/DDBJ whole genome shotgun (WGS) entry which is preliminary data.</text>
</comment>
<dbReference type="Pfam" id="PF00440">
    <property type="entry name" value="TetR_N"/>
    <property type="match status" value="1"/>
</dbReference>
<organism evidence="4 5">
    <name type="scientific">Chitinophaga flava</name>
    <dbReference type="NCBI Taxonomy" id="2259036"/>
    <lineage>
        <taxon>Bacteria</taxon>
        <taxon>Pseudomonadati</taxon>
        <taxon>Bacteroidota</taxon>
        <taxon>Chitinophagia</taxon>
        <taxon>Chitinophagales</taxon>
        <taxon>Chitinophagaceae</taxon>
        <taxon>Chitinophaga</taxon>
    </lineage>
</organism>
<dbReference type="InterPro" id="IPR009057">
    <property type="entry name" value="Homeodomain-like_sf"/>
</dbReference>
<evidence type="ECO:0000313" key="4">
    <source>
        <dbReference type="EMBL" id="RBL89091.1"/>
    </source>
</evidence>
<proteinExistence type="predicted"/>
<protein>
    <recommendedName>
        <fullName evidence="3">HTH tetR-type domain-containing protein</fullName>
    </recommendedName>
</protein>
<dbReference type="InterPro" id="IPR001647">
    <property type="entry name" value="HTH_TetR"/>
</dbReference>
<dbReference type="OrthoDB" id="6430772at2"/>
<keyword evidence="5" id="KW-1185">Reference proteome</keyword>
<dbReference type="InterPro" id="IPR050624">
    <property type="entry name" value="HTH-type_Tx_Regulator"/>
</dbReference>
<evidence type="ECO:0000313" key="5">
    <source>
        <dbReference type="Proteomes" id="UP000253410"/>
    </source>
</evidence>
<dbReference type="EMBL" id="QFFJ01000002">
    <property type="protein sequence ID" value="RBL89091.1"/>
    <property type="molecule type" value="Genomic_DNA"/>
</dbReference>
<dbReference type="RefSeq" id="WP_113617835.1">
    <property type="nucleotide sequence ID" value="NZ_QFFJ01000002.1"/>
</dbReference>
<sequence length="199" mass="23927">MKEEWHQLVHGSIILFTHKGIRATSVDEITRFCQLPTQSFYEHFDSKEKLVCHIITKWLEKTERYLSFNRHLSPNAITEISNFFRAAEKMVEIIQPIFFIDICNHYSNIWEKLEQLREETIASFIRLNVCRGLQEGLYRRNLDQSLMEKIYFTPMQIVTEHRHIERCLVNRIYHEMNTIFLHGLVNLRGMKLIYEKDAH</sequence>
<evidence type="ECO:0000256" key="2">
    <source>
        <dbReference type="PROSITE-ProRule" id="PRU00335"/>
    </source>
</evidence>
<accession>A0A365XSV8</accession>
<dbReference type="PANTHER" id="PTHR43479">
    <property type="entry name" value="ACREF/ENVCD OPERON REPRESSOR-RELATED"/>
    <property type="match status" value="1"/>
</dbReference>
<dbReference type="GO" id="GO:0003677">
    <property type="term" value="F:DNA binding"/>
    <property type="evidence" value="ECO:0007669"/>
    <property type="project" value="UniProtKB-UniRule"/>
</dbReference>
<dbReference type="PANTHER" id="PTHR43479:SF11">
    <property type="entry name" value="ACREF_ENVCD OPERON REPRESSOR-RELATED"/>
    <property type="match status" value="1"/>
</dbReference>
<dbReference type="AlphaFoldDB" id="A0A365XSV8"/>
<gene>
    <name evidence="4" type="ORF">DF182_21370</name>
</gene>
<dbReference type="Proteomes" id="UP000253410">
    <property type="component" value="Unassembled WGS sequence"/>
</dbReference>
<evidence type="ECO:0000256" key="1">
    <source>
        <dbReference type="ARBA" id="ARBA00023125"/>
    </source>
</evidence>
<name>A0A365XSV8_9BACT</name>
<dbReference type="PROSITE" id="PS50977">
    <property type="entry name" value="HTH_TETR_2"/>
    <property type="match status" value="1"/>
</dbReference>
<feature type="domain" description="HTH tetR-type" evidence="3">
    <location>
        <begin position="2"/>
        <end position="62"/>
    </location>
</feature>
<feature type="DNA-binding region" description="H-T-H motif" evidence="2">
    <location>
        <begin position="25"/>
        <end position="44"/>
    </location>
</feature>
<reference evidence="4 5" key="1">
    <citation type="submission" date="2018-05" db="EMBL/GenBank/DDBJ databases">
        <title>Chitinophaga sp. K3CV102501T nov., isolated from isolated from a monsoon evergreen broad-leaved forest soil.</title>
        <authorList>
            <person name="Lv Y."/>
        </authorList>
    </citation>
    <scope>NUCLEOTIDE SEQUENCE [LARGE SCALE GENOMIC DNA]</scope>
    <source>
        <strain evidence="4 5">GDMCC 1.1325</strain>
    </source>
</reference>
<dbReference type="Gene3D" id="1.10.357.10">
    <property type="entry name" value="Tetracycline Repressor, domain 2"/>
    <property type="match status" value="1"/>
</dbReference>
<keyword evidence="1 2" id="KW-0238">DNA-binding</keyword>
<dbReference type="SUPFAM" id="SSF46689">
    <property type="entry name" value="Homeodomain-like"/>
    <property type="match status" value="1"/>
</dbReference>